<dbReference type="EMBL" id="UGTJ01000001">
    <property type="protein sequence ID" value="SUB80011.1"/>
    <property type="molecule type" value="Genomic_DNA"/>
</dbReference>
<dbReference type="RefSeq" id="WP_115153604.1">
    <property type="nucleotide sequence ID" value="NZ_UGTJ01000001.1"/>
</dbReference>
<evidence type="ECO:0000313" key="1">
    <source>
        <dbReference type="EMBL" id="SUB80011.1"/>
    </source>
</evidence>
<dbReference type="Proteomes" id="UP000255283">
    <property type="component" value="Unassembled WGS sequence"/>
</dbReference>
<accession>A0AAQ1UH76</accession>
<reference evidence="1 2" key="1">
    <citation type="submission" date="2018-06" db="EMBL/GenBank/DDBJ databases">
        <authorList>
            <consortium name="Pathogen Informatics"/>
            <person name="Doyle S."/>
        </authorList>
    </citation>
    <scope>NUCLEOTIDE SEQUENCE [LARGE SCALE GENOMIC DNA]</scope>
    <source>
        <strain evidence="1 2">NCTC13063</strain>
    </source>
</reference>
<protein>
    <submittedName>
        <fullName evidence="1">Uncharacterized protein</fullName>
    </submittedName>
</protein>
<sequence>MKKLAIFLYYVVFLGSLQAQSVFSFEQIGLKSDSLPKQLVEYFDPGERGTDLQWDFSRQLRSSVIQPVVYHSDSLGRISAIGKGLLCRYRLKTDTLFLIESNYIRMVQKVIKDFQEVLIRILHIFCQTLIFL</sequence>
<name>A0AAQ1UH76_9BACT</name>
<proteinExistence type="predicted"/>
<comment type="caution">
    <text evidence="1">The sequence shown here is derived from an EMBL/GenBank/DDBJ whole genome shotgun (WGS) entry which is preliminary data.</text>
</comment>
<gene>
    <name evidence="1" type="ORF">NCTC13063_01288</name>
</gene>
<evidence type="ECO:0000313" key="2">
    <source>
        <dbReference type="Proteomes" id="UP000255283"/>
    </source>
</evidence>
<dbReference type="AlphaFoldDB" id="A0AAQ1UH76"/>
<organism evidence="1 2">
    <name type="scientific">Segatella buccae</name>
    <dbReference type="NCBI Taxonomy" id="28126"/>
    <lineage>
        <taxon>Bacteria</taxon>
        <taxon>Pseudomonadati</taxon>
        <taxon>Bacteroidota</taxon>
        <taxon>Bacteroidia</taxon>
        <taxon>Bacteroidales</taxon>
        <taxon>Prevotellaceae</taxon>
        <taxon>Segatella</taxon>
    </lineage>
</organism>